<dbReference type="OrthoDB" id="484536at2"/>
<dbReference type="InterPro" id="IPR029063">
    <property type="entry name" value="SAM-dependent_MTases_sf"/>
</dbReference>
<dbReference type="Proteomes" id="UP000316988">
    <property type="component" value="Unassembled WGS sequence"/>
</dbReference>
<keyword evidence="2" id="KW-1185">Reference proteome</keyword>
<comment type="caution">
    <text evidence="1">The sequence shown here is derived from an EMBL/GenBank/DDBJ whole genome shotgun (WGS) entry which is preliminary data.</text>
</comment>
<dbReference type="PANTHER" id="PTHR43167:SF1">
    <property type="entry name" value="PUTATIVE (AFU_ORTHOLOGUE AFUA_6G01830)-RELATED"/>
    <property type="match status" value="1"/>
</dbReference>
<dbReference type="Gene3D" id="3.40.50.150">
    <property type="entry name" value="Vaccinia Virus protein VP39"/>
    <property type="match status" value="1"/>
</dbReference>
<dbReference type="SUPFAM" id="SSF53335">
    <property type="entry name" value="S-adenosyl-L-methionine-dependent methyltransferases"/>
    <property type="match status" value="1"/>
</dbReference>
<dbReference type="Pfam" id="PF13578">
    <property type="entry name" value="Methyltransf_24"/>
    <property type="match status" value="1"/>
</dbReference>
<reference evidence="1 2" key="1">
    <citation type="submission" date="2019-07" db="EMBL/GenBank/DDBJ databases">
        <authorList>
            <person name="Zhao L.H."/>
        </authorList>
    </citation>
    <scope>NUCLEOTIDE SEQUENCE [LARGE SCALE GENOMIC DNA]</scope>
    <source>
        <strain evidence="1 2">Co35</strain>
    </source>
</reference>
<sequence length="196" mass="21196">MQCPCHTERVSAPTDVPDLVARTLDLSRRRGFITSTRHETGRLLAALAASRSGTLAELGTGCGVGSAWLHSGAPKEASIVSAELDPDLAEDVQEIFGDAENVRVLAGDWSALEEFTPFSLLFVDVRDVMADIDVLADMLEAGGIAVLDDFVPSSFWPPIVDGQVDSIREQWLTDERFAAVEMLIDPDASLIIATRR</sequence>
<organism evidence="1 2">
    <name type="scientific">Aeromicrobium piscarium</name>
    <dbReference type="NCBI Taxonomy" id="2590901"/>
    <lineage>
        <taxon>Bacteria</taxon>
        <taxon>Bacillati</taxon>
        <taxon>Actinomycetota</taxon>
        <taxon>Actinomycetes</taxon>
        <taxon>Propionibacteriales</taxon>
        <taxon>Nocardioidaceae</taxon>
        <taxon>Aeromicrobium</taxon>
    </lineage>
</organism>
<protein>
    <submittedName>
        <fullName evidence="1">Cytidine deaminase</fullName>
    </submittedName>
</protein>
<dbReference type="AlphaFoldDB" id="A0A554SHJ0"/>
<dbReference type="EMBL" id="VLNT01000002">
    <property type="protein sequence ID" value="TSD65796.1"/>
    <property type="molecule type" value="Genomic_DNA"/>
</dbReference>
<name>A0A554SHJ0_9ACTN</name>
<evidence type="ECO:0000313" key="1">
    <source>
        <dbReference type="EMBL" id="TSD65796.1"/>
    </source>
</evidence>
<gene>
    <name evidence="1" type="ORF">FNM00_03400</name>
</gene>
<proteinExistence type="predicted"/>
<evidence type="ECO:0000313" key="2">
    <source>
        <dbReference type="Proteomes" id="UP000316988"/>
    </source>
</evidence>
<accession>A0A554SHJ0</accession>
<dbReference type="CDD" id="cd02440">
    <property type="entry name" value="AdoMet_MTases"/>
    <property type="match status" value="1"/>
</dbReference>
<dbReference type="PANTHER" id="PTHR43167">
    <property type="entry name" value="PUTATIVE (AFU_ORTHOLOGUE AFUA_6G01830)-RELATED"/>
    <property type="match status" value="1"/>
</dbReference>